<dbReference type="GeneTree" id="ENSGT01010000229216"/>
<dbReference type="SUPFAM" id="SSF50814">
    <property type="entry name" value="Lipocalins"/>
    <property type="match status" value="1"/>
</dbReference>
<proteinExistence type="predicted"/>
<dbReference type="AlphaFoldDB" id="A0A4W6E608"/>
<dbReference type="Pfam" id="PF14651">
    <property type="entry name" value="Lipocalin_7"/>
    <property type="match status" value="1"/>
</dbReference>
<dbReference type="Ensembl" id="ENSLCAT00010034825.1">
    <property type="protein sequence ID" value="ENSLCAP00010034018.1"/>
    <property type="gene ID" value="ENSLCAG00010015984.1"/>
</dbReference>
<evidence type="ECO:0000313" key="2">
    <source>
        <dbReference type="Proteomes" id="UP000314980"/>
    </source>
</evidence>
<dbReference type="InterPro" id="IPR012674">
    <property type="entry name" value="Calycin"/>
</dbReference>
<organism evidence="1 2">
    <name type="scientific">Lates calcarifer</name>
    <name type="common">Barramundi</name>
    <name type="synonym">Holocentrus calcarifer</name>
    <dbReference type="NCBI Taxonomy" id="8187"/>
    <lineage>
        <taxon>Eukaryota</taxon>
        <taxon>Metazoa</taxon>
        <taxon>Chordata</taxon>
        <taxon>Craniata</taxon>
        <taxon>Vertebrata</taxon>
        <taxon>Euteleostomi</taxon>
        <taxon>Actinopterygii</taxon>
        <taxon>Neopterygii</taxon>
        <taxon>Teleostei</taxon>
        <taxon>Neoteleostei</taxon>
        <taxon>Acanthomorphata</taxon>
        <taxon>Carangaria</taxon>
        <taxon>Carangaria incertae sedis</taxon>
        <taxon>Centropomidae</taxon>
        <taxon>Lates</taxon>
    </lineage>
</organism>
<dbReference type="Proteomes" id="UP000314980">
    <property type="component" value="Unassembled WGS sequence"/>
</dbReference>
<accession>A0A4W6E608</accession>
<name>A0A4W6E608_LATCA</name>
<reference evidence="1" key="3">
    <citation type="submission" date="2025-09" db="UniProtKB">
        <authorList>
            <consortium name="Ensembl"/>
        </authorList>
    </citation>
    <scope>IDENTIFICATION</scope>
</reference>
<keyword evidence="2" id="KW-1185">Reference proteome</keyword>
<evidence type="ECO:0000313" key="1">
    <source>
        <dbReference type="Ensembl" id="ENSLCAP00010034018.1"/>
    </source>
</evidence>
<protein>
    <submittedName>
        <fullName evidence="1">Uncharacterized protein</fullName>
    </submittedName>
</protein>
<sequence>MAFTGKYVLENQENCEEFFKALGITNLKDSSSDEIITGIYQNDDFRLTKFLLDKTWNNTFPIGKEAELGTVTQFPKYLYTAEVVGDKFVEVMSLITLKFYDKLQQMCRRLL</sequence>
<dbReference type="Gene3D" id="2.40.128.20">
    <property type="match status" value="1"/>
</dbReference>
<dbReference type="InParanoid" id="A0A4W6E608"/>
<reference evidence="1" key="2">
    <citation type="submission" date="2025-08" db="UniProtKB">
        <authorList>
            <consortium name="Ensembl"/>
        </authorList>
    </citation>
    <scope>IDENTIFICATION</scope>
</reference>
<reference evidence="2" key="1">
    <citation type="submission" date="2015-09" db="EMBL/GenBank/DDBJ databases">
        <authorList>
            <person name="Sai Rama Sridatta P."/>
        </authorList>
    </citation>
    <scope>NUCLEOTIDE SEQUENCE [LARGE SCALE GENOMIC DNA]</scope>
</reference>